<accession>A0A1H4GDV7</accession>
<dbReference type="SUPFAM" id="SSF46955">
    <property type="entry name" value="Putative DNA-binding domain"/>
    <property type="match status" value="1"/>
</dbReference>
<proteinExistence type="predicted"/>
<evidence type="ECO:0000259" key="1">
    <source>
        <dbReference type="Pfam" id="PF12728"/>
    </source>
</evidence>
<dbReference type="InterPro" id="IPR041657">
    <property type="entry name" value="HTH_17"/>
</dbReference>
<dbReference type="EMBL" id="FNRP01000028">
    <property type="protein sequence ID" value="SEB07813.1"/>
    <property type="molecule type" value="Genomic_DNA"/>
</dbReference>
<evidence type="ECO:0000313" key="3">
    <source>
        <dbReference type="Proteomes" id="UP000183040"/>
    </source>
</evidence>
<protein>
    <submittedName>
        <fullName evidence="2">DNA binding domain-containing protein, excisionase family</fullName>
    </submittedName>
</protein>
<gene>
    <name evidence="2" type="ORF">SAMN04487924_12874</name>
</gene>
<sequence>MRDSISPQTIQHLESSVQNLHSMLTKLDKRIESEINKIDDKMWTLKEVLTSSEACMFLGISPSYLYKLTSAKLIPYYKPNGGMIFFNHAELKQWAQQNPVVARAFDKSNSNTASL</sequence>
<dbReference type="InterPro" id="IPR010093">
    <property type="entry name" value="SinI_DNA-bd"/>
</dbReference>
<dbReference type="AlphaFoldDB" id="A0A1H4GDV7"/>
<dbReference type="InterPro" id="IPR009061">
    <property type="entry name" value="DNA-bd_dom_put_sf"/>
</dbReference>
<evidence type="ECO:0000313" key="2">
    <source>
        <dbReference type="EMBL" id="SEB07813.1"/>
    </source>
</evidence>
<dbReference type="GO" id="GO:0003677">
    <property type="term" value="F:DNA binding"/>
    <property type="evidence" value="ECO:0007669"/>
    <property type="project" value="InterPro"/>
</dbReference>
<name>A0A1H4GDV7_9BACE</name>
<dbReference type="Proteomes" id="UP000183040">
    <property type="component" value="Unassembled WGS sequence"/>
</dbReference>
<reference evidence="2 3" key="1">
    <citation type="submission" date="2016-10" db="EMBL/GenBank/DDBJ databases">
        <authorList>
            <person name="de Groot N.N."/>
        </authorList>
    </citation>
    <scope>NUCLEOTIDE SEQUENCE [LARGE SCALE GENOMIC DNA]</scope>
    <source>
        <strain evidence="2 3">NLAE-zl-G339</strain>
    </source>
</reference>
<feature type="domain" description="Helix-turn-helix" evidence="1">
    <location>
        <begin position="48"/>
        <end position="98"/>
    </location>
</feature>
<dbReference type="RefSeq" id="WP_074708072.1">
    <property type="nucleotide sequence ID" value="NZ_FNRP01000028.1"/>
</dbReference>
<dbReference type="Pfam" id="PF12728">
    <property type="entry name" value="HTH_17"/>
    <property type="match status" value="1"/>
</dbReference>
<dbReference type="NCBIfam" id="TIGR01764">
    <property type="entry name" value="excise"/>
    <property type="match status" value="1"/>
</dbReference>
<organism evidence="2 3">
    <name type="scientific">Bacteroides xylanisolvens</name>
    <dbReference type="NCBI Taxonomy" id="371601"/>
    <lineage>
        <taxon>Bacteria</taxon>
        <taxon>Pseudomonadati</taxon>
        <taxon>Bacteroidota</taxon>
        <taxon>Bacteroidia</taxon>
        <taxon>Bacteroidales</taxon>
        <taxon>Bacteroidaceae</taxon>
        <taxon>Bacteroides</taxon>
    </lineage>
</organism>